<reference evidence="4" key="1">
    <citation type="journal article" date="2020" name="bioRxiv">
        <title>Hybrid origin of Populus tomentosa Carr. identified through genome sequencing and phylogenomic analysis.</title>
        <authorList>
            <person name="An X."/>
            <person name="Gao K."/>
            <person name="Chen Z."/>
            <person name="Li J."/>
            <person name="Yang X."/>
            <person name="Yang X."/>
            <person name="Zhou J."/>
            <person name="Guo T."/>
            <person name="Zhao T."/>
            <person name="Huang S."/>
            <person name="Miao D."/>
            <person name="Khan W.U."/>
            <person name="Rao P."/>
            <person name="Ye M."/>
            <person name="Lei B."/>
            <person name="Liao W."/>
            <person name="Wang J."/>
            <person name="Ji L."/>
            <person name="Li Y."/>
            <person name="Guo B."/>
            <person name="Mustafa N.S."/>
            <person name="Li S."/>
            <person name="Yun Q."/>
            <person name="Keller S.R."/>
            <person name="Mao J."/>
            <person name="Zhang R."/>
            <person name="Strauss S.H."/>
        </authorList>
    </citation>
    <scope>NUCLEOTIDE SEQUENCE</scope>
    <source>
        <strain evidence="4">GM15</strain>
        <tissue evidence="4">Leaf</tissue>
    </source>
</reference>
<proteinExistence type="inferred from homology"/>
<evidence type="ECO:0000313" key="4">
    <source>
        <dbReference type="EMBL" id="KAG6789225.1"/>
    </source>
</evidence>
<dbReference type="Proteomes" id="UP000886885">
    <property type="component" value="Chromosome 1D"/>
</dbReference>
<keyword evidence="3" id="KW-0732">Signal</keyword>
<gene>
    <name evidence="4" type="ORF">POTOM_005315</name>
</gene>
<evidence type="ECO:0000256" key="3">
    <source>
        <dbReference type="SAM" id="SignalP"/>
    </source>
</evidence>
<comment type="similarity">
    <text evidence="2">Belongs to the glycosyl hydrolase 1 family.</text>
</comment>
<dbReference type="GO" id="GO:0008422">
    <property type="term" value="F:beta-glucosidase activity"/>
    <property type="evidence" value="ECO:0007669"/>
    <property type="project" value="TreeGrafter"/>
</dbReference>
<dbReference type="Pfam" id="PF00232">
    <property type="entry name" value="Glyco_hydro_1"/>
    <property type="match status" value="1"/>
</dbReference>
<feature type="chain" id="PRO_5036505691" description="Beta-glucosidase" evidence="3">
    <location>
        <begin position="24"/>
        <end position="304"/>
    </location>
</feature>
<evidence type="ECO:0000313" key="5">
    <source>
        <dbReference type="Proteomes" id="UP000886885"/>
    </source>
</evidence>
<keyword evidence="1" id="KW-0378">Hydrolase</keyword>
<organism evidence="4 5">
    <name type="scientific">Populus tomentosa</name>
    <name type="common">Chinese white poplar</name>
    <dbReference type="NCBI Taxonomy" id="118781"/>
    <lineage>
        <taxon>Eukaryota</taxon>
        <taxon>Viridiplantae</taxon>
        <taxon>Streptophyta</taxon>
        <taxon>Embryophyta</taxon>
        <taxon>Tracheophyta</taxon>
        <taxon>Spermatophyta</taxon>
        <taxon>Magnoliopsida</taxon>
        <taxon>eudicotyledons</taxon>
        <taxon>Gunneridae</taxon>
        <taxon>Pentapetalae</taxon>
        <taxon>rosids</taxon>
        <taxon>fabids</taxon>
        <taxon>Malpighiales</taxon>
        <taxon>Salicaceae</taxon>
        <taxon>Saliceae</taxon>
        <taxon>Populus</taxon>
    </lineage>
</organism>
<protein>
    <recommendedName>
        <fullName evidence="6">Beta-glucosidase</fullName>
    </recommendedName>
</protein>
<accession>A0A8X8AL99</accession>
<dbReference type="EMBL" id="JAAWWB010000002">
    <property type="protein sequence ID" value="KAG6789225.1"/>
    <property type="molecule type" value="Genomic_DNA"/>
</dbReference>
<dbReference type="PANTHER" id="PTHR10353">
    <property type="entry name" value="GLYCOSYL HYDROLASE"/>
    <property type="match status" value="1"/>
</dbReference>
<evidence type="ECO:0000256" key="2">
    <source>
        <dbReference type="RuleBase" id="RU003690"/>
    </source>
</evidence>
<dbReference type="InterPro" id="IPR001360">
    <property type="entry name" value="Glyco_hydro_1"/>
</dbReference>
<dbReference type="AlphaFoldDB" id="A0A8X8AL99"/>
<comment type="caution">
    <text evidence="4">The sequence shown here is derived from an EMBL/GenBank/DDBJ whole genome shotgun (WGS) entry which is preliminary data.</text>
</comment>
<dbReference type="OrthoDB" id="65569at2759"/>
<dbReference type="PANTHER" id="PTHR10353:SF297">
    <property type="entry name" value="VICIANIN HYDROLASE-LIKE"/>
    <property type="match status" value="1"/>
</dbReference>
<dbReference type="InterPro" id="IPR033132">
    <property type="entry name" value="GH_1_N_CS"/>
</dbReference>
<keyword evidence="5" id="KW-1185">Reference proteome</keyword>
<dbReference type="PROSITE" id="PS00653">
    <property type="entry name" value="GLYCOSYL_HYDROL_F1_2"/>
    <property type="match status" value="1"/>
</dbReference>
<name>A0A8X8AL99_POPTO</name>
<evidence type="ECO:0000256" key="1">
    <source>
        <dbReference type="ARBA" id="ARBA00022801"/>
    </source>
</evidence>
<feature type="signal peptide" evidence="3">
    <location>
        <begin position="1"/>
        <end position="23"/>
    </location>
</feature>
<dbReference type="GO" id="GO:0005975">
    <property type="term" value="P:carbohydrate metabolic process"/>
    <property type="evidence" value="ECO:0007669"/>
    <property type="project" value="InterPro"/>
</dbReference>
<sequence>MAIRGPLLVLFLALICLVATIHGAKPSPLVPFSRSSFPPGFLFGAGSAAYQIEGAALIDGRGFSIWDKFTREHPEKIWDRSNGDVASDFYHKFKDDIKLMKRVGLDTFRLSFSWSRILPKGKVSRGVNPLGVKFYNNVINELLHNGIKPLVTLLHYDPPQSLYDEYGGFLSSKIVHWFLPKFNTTADRIAVSRALDFMFGWFARPITFGDYPDTMRSLVGNRLPKFTKEQSAMLKGSLDFLGLNYYTANYAESIPLTATGANLSYTDDRRVSQTTEKNGVPIGTPELLKMRRDRLPLPSRIVGE</sequence>
<evidence type="ECO:0008006" key="6">
    <source>
        <dbReference type="Google" id="ProtNLM"/>
    </source>
</evidence>